<evidence type="ECO:0000313" key="3">
    <source>
        <dbReference type="Proteomes" id="UP000243217"/>
    </source>
</evidence>
<dbReference type="Pfam" id="PF13649">
    <property type="entry name" value="Methyltransf_25"/>
    <property type="match status" value="1"/>
</dbReference>
<keyword evidence="3" id="KW-1185">Reference proteome</keyword>
<dbReference type="EMBL" id="JNBS01002921">
    <property type="protein sequence ID" value="OQR88975.1"/>
    <property type="molecule type" value="Genomic_DNA"/>
</dbReference>
<dbReference type="OrthoDB" id="74240at2759"/>
<dbReference type="InterPro" id="IPR041698">
    <property type="entry name" value="Methyltransf_25"/>
</dbReference>
<dbReference type="Proteomes" id="UP000243217">
    <property type="component" value="Unassembled WGS sequence"/>
</dbReference>
<organism evidence="2 3">
    <name type="scientific">Thraustotheca clavata</name>
    <dbReference type="NCBI Taxonomy" id="74557"/>
    <lineage>
        <taxon>Eukaryota</taxon>
        <taxon>Sar</taxon>
        <taxon>Stramenopiles</taxon>
        <taxon>Oomycota</taxon>
        <taxon>Saprolegniomycetes</taxon>
        <taxon>Saprolegniales</taxon>
        <taxon>Achlyaceae</taxon>
        <taxon>Thraustotheca</taxon>
    </lineage>
</organism>
<dbReference type="InterPro" id="IPR029063">
    <property type="entry name" value="SAM-dependent_MTases_sf"/>
</dbReference>
<name>A0A1V9YT80_9STRA</name>
<evidence type="ECO:0000259" key="1">
    <source>
        <dbReference type="Pfam" id="PF13649"/>
    </source>
</evidence>
<accession>A0A1V9YT80</accession>
<reference evidence="2 3" key="1">
    <citation type="journal article" date="2014" name="Genome Biol. Evol.">
        <title>The secreted proteins of Achlya hypogyna and Thraustotheca clavata identify the ancestral oomycete secretome and reveal gene acquisitions by horizontal gene transfer.</title>
        <authorList>
            <person name="Misner I."/>
            <person name="Blouin N."/>
            <person name="Leonard G."/>
            <person name="Richards T.A."/>
            <person name="Lane C.E."/>
        </authorList>
    </citation>
    <scope>NUCLEOTIDE SEQUENCE [LARGE SCALE GENOMIC DNA]</scope>
    <source>
        <strain evidence="2 3">ATCC 34112</strain>
    </source>
</reference>
<dbReference type="CDD" id="cd02440">
    <property type="entry name" value="AdoMet_MTases"/>
    <property type="match status" value="1"/>
</dbReference>
<dbReference type="Gene3D" id="3.40.50.150">
    <property type="entry name" value="Vaccinia Virus protein VP39"/>
    <property type="match status" value="1"/>
</dbReference>
<sequence>MVQELCTLEEWRASDLVLLDVREEDECSFVLACDRVVHIPWSQQKARSHEYPSRNTAFGVLCPRSYAKAMEQIEWLTSETIHTRQLPWRLLSFYIVDSKDVQEEAIILGLTEKEKKMYPHPRLWSPNALLYSLVPIVIATKTPLDCAIVDLGCGSGRDIMYFAEEMIAKDKKMRYIGVDHNRNGRKKALDFASRRGIGDAFSFVKMDLNEPELLLNHSFGQVQCFFGCRYLNRSLFPVVQTLLPPNGIFGWMHFCMPPDGSEWRWQHPSKSADILQNRELYELFKSTFEILVDLIEYDTDHGRPMNLFIARKHDHERIDEGHN</sequence>
<proteinExistence type="predicted"/>
<evidence type="ECO:0000313" key="2">
    <source>
        <dbReference type="EMBL" id="OQR88975.1"/>
    </source>
</evidence>
<dbReference type="AlphaFoldDB" id="A0A1V9YT80"/>
<feature type="domain" description="Methyltransferase" evidence="1">
    <location>
        <begin position="148"/>
        <end position="245"/>
    </location>
</feature>
<gene>
    <name evidence="2" type="ORF">THRCLA_09990</name>
</gene>
<protein>
    <recommendedName>
        <fullName evidence="1">Methyltransferase domain-containing protein</fullName>
    </recommendedName>
</protein>
<comment type="caution">
    <text evidence="2">The sequence shown here is derived from an EMBL/GenBank/DDBJ whole genome shotgun (WGS) entry which is preliminary data.</text>
</comment>
<dbReference type="SUPFAM" id="SSF53335">
    <property type="entry name" value="S-adenosyl-L-methionine-dependent methyltransferases"/>
    <property type="match status" value="1"/>
</dbReference>